<gene>
    <name evidence="1" type="ORF">rCG_41140</name>
</gene>
<evidence type="ECO:0000313" key="2">
    <source>
        <dbReference type="Proteomes" id="UP000234681"/>
    </source>
</evidence>
<name>A6KIQ4_RAT</name>
<proteinExistence type="predicted"/>
<dbReference type="Proteomes" id="UP000234681">
    <property type="component" value="Chromosome 1"/>
</dbReference>
<reference evidence="1 2" key="1">
    <citation type="submission" date="2005-09" db="EMBL/GenBank/DDBJ databases">
        <authorList>
            <person name="Mural R.J."/>
            <person name="Li P.W."/>
            <person name="Adams M.D."/>
            <person name="Amanatides P.G."/>
            <person name="Baden-Tillson H."/>
            <person name="Barnstead M."/>
            <person name="Chin S.H."/>
            <person name="Dew I."/>
            <person name="Evans C.A."/>
            <person name="Ferriera S."/>
            <person name="Flanigan M."/>
            <person name="Fosler C."/>
            <person name="Glodek A."/>
            <person name="Gu Z."/>
            <person name="Holt R.A."/>
            <person name="Jennings D."/>
            <person name="Kraft C.L."/>
            <person name="Lu F."/>
            <person name="Nguyen T."/>
            <person name="Nusskern D.R."/>
            <person name="Pfannkoch C.M."/>
            <person name="Sitter C."/>
            <person name="Sutton G.G."/>
            <person name="Venter J.C."/>
            <person name="Wang Z."/>
            <person name="Woodage T."/>
            <person name="Zheng X.H."/>
            <person name="Zhong F."/>
        </authorList>
    </citation>
    <scope>NUCLEOTIDE SEQUENCE [LARGE SCALE GENOMIC DNA]</scope>
    <source>
        <strain>BN</strain>
        <strain evidence="2">Sprague-Dawley</strain>
    </source>
</reference>
<evidence type="ECO:0000313" key="1">
    <source>
        <dbReference type="EMBL" id="EDL92825.1"/>
    </source>
</evidence>
<dbReference type="AlphaFoldDB" id="A6KIQ4"/>
<dbReference type="EMBL" id="CH474052">
    <property type="protein sequence ID" value="EDL92825.1"/>
    <property type="molecule type" value="Genomic_DNA"/>
</dbReference>
<accession>A6KIQ4</accession>
<organism evidence="1 2">
    <name type="scientific">Rattus norvegicus</name>
    <name type="common">Rat</name>
    <dbReference type="NCBI Taxonomy" id="10116"/>
    <lineage>
        <taxon>Eukaryota</taxon>
        <taxon>Metazoa</taxon>
        <taxon>Chordata</taxon>
        <taxon>Craniata</taxon>
        <taxon>Vertebrata</taxon>
        <taxon>Euteleostomi</taxon>
        <taxon>Mammalia</taxon>
        <taxon>Eutheria</taxon>
        <taxon>Euarchontoglires</taxon>
        <taxon>Glires</taxon>
        <taxon>Rodentia</taxon>
        <taxon>Myomorpha</taxon>
        <taxon>Muroidea</taxon>
        <taxon>Muridae</taxon>
        <taxon>Murinae</taxon>
        <taxon>Rattus</taxon>
    </lineage>
</organism>
<protein>
    <submittedName>
        <fullName evidence="1">RCG41140</fullName>
    </submittedName>
</protein>
<sequence length="74" mass="8494">MAELESVQLLPTSYDPGVLEGRLRVSLEAEERRFTDSGPRLNKLERDSWRTVVLSRSLFSGSQRCEYTASHLYC</sequence>